<evidence type="ECO:0000256" key="2">
    <source>
        <dbReference type="ARBA" id="ARBA00022516"/>
    </source>
</evidence>
<dbReference type="PANTHER" id="PTHR43981">
    <property type="entry name" value="ENOYL-[ACYL-CARRIER-PROTEIN] REDUCTASE, MITOCHONDRIAL"/>
    <property type="match status" value="1"/>
</dbReference>
<dbReference type="Pfam" id="PF00107">
    <property type="entry name" value="ADH_zinc_N"/>
    <property type="match status" value="1"/>
</dbReference>
<dbReference type="InterPro" id="IPR013149">
    <property type="entry name" value="ADH-like_C"/>
</dbReference>
<protein>
    <recommendedName>
        <fullName evidence="9">enoyl-[acyl-carrier-protein] reductase</fullName>
        <ecNumber evidence="9">1.3.1.104</ecNumber>
    </recommendedName>
</protein>
<dbReference type="EC" id="1.3.1.104" evidence="9"/>
<dbReference type="Gene3D" id="3.90.180.10">
    <property type="entry name" value="Medium-chain alcohol dehydrogenases, catalytic domain"/>
    <property type="match status" value="1"/>
</dbReference>
<dbReference type="Pfam" id="PF08240">
    <property type="entry name" value="ADH_N"/>
    <property type="match status" value="1"/>
</dbReference>
<dbReference type="SUPFAM" id="SSF51735">
    <property type="entry name" value="NAD(P)-binding Rossmann-fold domains"/>
    <property type="match status" value="1"/>
</dbReference>
<dbReference type="InterPro" id="IPR011032">
    <property type="entry name" value="GroES-like_sf"/>
</dbReference>
<dbReference type="CDD" id="cd05282">
    <property type="entry name" value="ETR_like"/>
    <property type="match status" value="1"/>
</dbReference>
<keyword evidence="5" id="KW-0809">Transit peptide</keyword>
<dbReference type="AlphaFoldDB" id="A0A540WMY3"/>
<evidence type="ECO:0000256" key="4">
    <source>
        <dbReference type="ARBA" id="ARBA00022857"/>
    </source>
</evidence>
<evidence type="ECO:0000259" key="11">
    <source>
        <dbReference type="SMART" id="SM00829"/>
    </source>
</evidence>
<keyword evidence="2" id="KW-0444">Lipid biosynthesis</keyword>
<sequence length="336" mass="36737">MKAIVFDQMGPPLEVLQLREVPVPEPREGEVRLKLLSASINPGDFLFIQGLYPEPKKPALPGQVAGNHGAGIITRVGKGVVSWEPGTLVAFSHFDSWAEYVVLPAERLIRLPPGYPLEKASQFFNIITAWDLLERANVRSGQWLALTAGNSTVATLVAQFARLRGVKVLSIVRQRQATLDLESLGVSAVLALSDGRSDLGARVRALTDGLGVHGVIDCVGGALLEALLQESAPGGQVIVYGGFSPERFSLHNFDLLMKDLHLRAYVYRYFFDAPRREDEALLQHLVKLSAPASFQVPLGPSHALEDFKLAVEESLGRPEAGKRFFRMPRESTVSGR</sequence>
<gene>
    <name evidence="12" type="ORF">FJV41_39780</name>
</gene>
<keyword evidence="8" id="KW-0275">Fatty acid biosynthesis</keyword>
<keyword evidence="3" id="KW-0276">Fatty acid metabolism</keyword>
<evidence type="ECO:0000256" key="10">
    <source>
        <dbReference type="ARBA" id="ARBA00048843"/>
    </source>
</evidence>
<evidence type="ECO:0000256" key="9">
    <source>
        <dbReference type="ARBA" id="ARBA00038963"/>
    </source>
</evidence>
<dbReference type="Proteomes" id="UP000315369">
    <property type="component" value="Unassembled WGS sequence"/>
</dbReference>
<dbReference type="InterPro" id="IPR020843">
    <property type="entry name" value="ER"/>
</dbReference>
<proteinExistence type="inferred from homology"/>
<evidence type="ECO:0000256" key="5">
    <source>
        <dbReference type="ARBA" id="ARBA00022946"/>
    </source>
</evidence>
<keyword evidence="13" id="KW-1185">Reference proteome</keyword>
<dbReference type="GO" id="GO:0141148">
    <property type="term" value="F:enoyl-[acyl-carrier-protein] reductase (NADPH) activity"/>
    <property type="evidence" value="ECO:0007669"/>
    <property type="project" value="UniProtKB-EC"/>
</dbReference>
<dbReference type="SMART" id="SM00829">
    <property type="entry name" value="PKS_ER"/>
    <property type="match status" value="1"/>
</dbReference>
<dbReference type="InterPro" id="IPR013154">
    <property type="entry name" value="ADH-like_N"/>
</dbReference>
<accession>A0A540WMY3</accession>
<evidence type="ECO:0000256" key="1">
    <source>
        <dbReference type="ARBA" id="ARBA00010371"/>
    </source>
</evidence>
<comment type="caution">
    <text evidence="12">The sequence shown here is derived from an EMBL/GenBank/DDBJ whole genome shotgun (WGS) entry which is preliminary data.</text>
</comment>
<evidence type="ECO:0000256" key="3">
    <source>
        <dbReference type="ARBA" id="ARBA00022832"/>
    </source>
</evidence>
<evidence type="ECO:0000256" key="8">
    <source>
        <dbReference type="ARBA" id="ARBA00023160"/>
    </source>
</evidence>
<dbReference type="PANTHER" id="PTHR43981:SF2">
    <property type="entry name" value="ENOYL-[ACYL-CARRIER-PROTEIN] REDUCTASE, MITOCHONDRIAL"/>
    <property type="match status" value="1"/>
</dbReference>
<dbReference type="SUPFAM" id="SSF50129">
    <property type="entry name" value="GroES-like"/>
    <property type="match status" value="1"/>
</dbReference>
<dbReference type="InterPro" id="IPR036291">
    <property type="entry name" value="NAD(P)-bd_dom_sf"/>
</dbReference>
<keyword evidence="4" id="KW-0521">NADP</keyword>
<keyword evidence="6" id="KW-0560">Oxidoreductase</keyword>
<dbReference type="OrthoDB" id="9788224at2"/>
<name>A0A540WMY3_9BACT</name>
<dbReference type="InterPro" id="IPR051034">
    <property type="entry name" value="Mito_Enoyl-ACP_Reductase"/>
</dbReference>
<evidence type="ECO:0000256" key="7">
    <source>
        <dbReference type="ARBA" id="ARBA00023098"/>
    </source>
</evidence>
<evidence type="ECO:0000256" key="6">
    <source>
        <dbReference type="ARBA" id="ARBA00023002"/>
    </source>
</evidence>
<dbReference type="EMBL" id="VIFM01000259">
    <property type="protein sequence ID" value="TQF10382.1"/>
    <property type="molecule type" value="Genomic_DNA"/>
</dbReference>
<comment type="similarity">
    <text evidence="1">Belongs to the zinc-containing alcohol dehydrogenase family. Quinone oxidoreductase subfamily.</text>
</comment>
<comment type="catalytic activity">
    <reaction evidence="10">
        <text>a 2,3-saturated acyl-[ACP] + NADP(+) = a (2E)-enoyl-[ACP] + NADPH + H(+)</text>
        <dbReference type="Rhea" id="RHEA:22564"/>
        <dbReference type="Rhea" id="RHEA-COMP:9925"/>
        <dbReference type="Rhea" id="RHEA-COMP:9926"/>
        <dbReference type="ChEBI" id="CHEBI:15378"/>
        <dbReference type="ChEBI" id="CHEBI:57783"/>
        <dbReference type="ChEBI" id="CHEBI:58349"/>
        <dbReference type="ChEBI" id="CHEBI:78784"/>
        <dbReference type="ChEBI" id="CHEBI:78785"/>
        <dbReference type="EC" id="1.3.1.104"/>
    </reaction>
</comment>
<evidence type="ECO:0000313" key="12">
    <source>
        <dbReference type="EMBL" id="TQF10382.1"/>
    </source>
</evidence>
<dbReference type="Gene3D" id="3.40.50.720">
    <property type="entry name" value="NAD(P)-binding Rossmann-like Domain"/>
    <property type="match status" value="1"/>
</dbReference>
<dbReference type="RefSeq" id="WP_141647838.1">
    <property type="nucleotide sequence ID" value="NZ_VIFM01000259.1"/>
</dbReference>
<feature type="domain" description="Enoyl reductase (ER)" evidence="11">
    <location>
        <begin position="10"/>
        <end position="323"/>
    </location>
</feature>
<keyword evidence="7" id="KW-0443">Lipid metabolism</keyword>
<organism evidence="12 13">
    <name type="scientific">Myxococcus llanfairpwllgwyngyllgogerychwyrndrobwllllantysiliogogogochensis</name>
    <dbReference type="NCBI Taxonomy" id="2590453"/>
    <lineage>
        <taxon>Bacteria</taxon>
        <taxon>Pseudomonadati</taxon>
        <taxon>Myxococcota</taxon>
        <taxon>Myxococcia</taxon>
        <taxon>Myxococcales</taxon>
        <taxon>Cystobacterineae</taxon>
        <taxon>Myxococcaceae</taxon>
        <taxon>Myxococcus</taxon>
    </lineage>
</organism>
<reference evidence="12 13" key="1">
    <citation type="submission" date="2019-06" db="EMBL/GenBank/DDBJ databases">
        <authorList>
            <person name="Livingstone P."/>
            <person name="Whitworth D."/>
        </authorList>
    </citation>
    <scope>NUCLEOTIDE SEQUENCE [LARGE SCALE GENOMIC DNA]</scope>
    <source>
        <strain evidence="12 13">AM401</strain>
    </source>
</reference>
<evidence type="ECO:0000313" key="13">
    <source>
        <dbReference type="Proteomes" id="UP000315369"/>
    </source>
</evidence>
<dbReference type="GO" id="GO:0006633">
    <property type="term" value="P:fatty acid biosynthetic process"/>
    <property type="evidence" value="ECO:0007669"/>
    <property type="project" value="UniProtKB-KW"/>
</dbReference>